<comment type="caution">
    <text evidence="1">The sequence shown here is derived from an EMBL/GenBank/DDBJ whole genome shotgun (WGS) entry which is preliminary data.</text>
</comment>
<dbReference type="EMBL" id="VFPG01000001">
    <property type="protein sequence ID" value="TQM33196.1"/>
    <property type="molecule type" value="Genomic_DNA"/>
</dbReference>
<dbReference type="GO" id="GO:0016491">
    <property type="term" value="F:oxidoreductase activity"/>
    <property type="evidence" value="ECO:0007669"/>
    <property type="project" value="InterPro"/>
</dbReference>
<organism evidence="1 2">
    <name type="scientific">Nocardia bhagyanarayanae</name>
    <dbReference type="NCBI Taxonomy" id="1215925"/>
    <lineage>
        <taxon>Bacteria</taxon>
        <taxon>Bacillati</taxon>
        <taxon>Actinomycetota</taxon>
        <taxon>Actinomycetes</taxon>
        <taxon>Mycobacteriales</taxon>
        <taxon>Nocardiaceae</taxon>
        <taxon>Nocardia</taxon>
    </lineage>
</organism>
<gene>
    <name evidence="1" type="ORF">FB390_4915</name>
</gene>
<sequence>MPAPGAGLSEEASMTLSESVRTGLFDREYWETLDTLSEGSVHRKFDPYLDIDWDGPEFAIDKDDPRWILSPEFDPLGATDWYRNLPPQRQIEIGRWRTANVIKVGAAFESVLIRGMMQYIMKLPNGSPEFRYCLHEMTEECNHIQMFQELVNRIGVDVPGMRPIFRALSPLIGVAGGYAHVILFIGILGGEEPIDHYQKAIIRDGGNIPPAVLRTMEIHIAEEARHISFANEFLKAHIDRMSPAGKAVCALAFPLAMRWLAGEIMVPPRSFAKEFDIPREVFRDAFWRAPQSRRILSGYFGDIRKLASELGLMNPVTKRVWSMLHIDGDAARYRSEPERRIA</sequence>
<evidence type="ECO:0000313" key="2">
    <source>
        <dbReference type="Proteomes" id="UP000316331"/>
    </source>
</evidence>
<accession>A0A543FHE5</accession>
<dbReference type="Pfam" id="PF11583">
    <property type="entry name" value="AurF"/>
    <property type="match status" value="1"/>
</dbReference>
<dbReference type="InterPro" id="IPR025859">
    <property type="entry name" value="AurF/CmlI"/>
</dbReference>
<dbReference type="Proteomes" id="UP000316331">
    <property type="component" value="Unassembled WGS sequence"/>
</dbReference>
<name>A0A543FHE5_9NOCA</name>
<dbReference type="AlphaFoldDB" id="A0A543FHE5"/>
<protein>
    <submittedName>
        <fullName evidence="1">Para-aminobenzoate N-oxygenase AurF</fullName>
    </submittedName>
</protein>
<proteinExistence type="predicted"/>
<reference evidence="1 2" key="1">
    <citation type="submission" date="2019-06" db="EMBL/GenBank/DDBJ databases">
        <title>Sequencing the genomes of 1000 actinobacteria strains.</title>
        <authorList>
            <person name="Klenk H.-P."/>
        </authorList>
    </citation>
    <scope>NUCLEOTIDE SEQUENCE [LARGE SCALE GENOMIC DNA]</scope>
    <source>
        <strain evidence="1 2">DSM 103495</strain>
    </source>
</reference>
<dbReference type="Gene3D" id="1.10.620.20">
    <property type="entry name" value="Ribonucleotide Reductase, subunit A"/>
    <property type="match status" value="1"/>
</dbReference>
<keyword evidence="2" id="KW-1185">Reference proteome</keyword>
<dbReference type="InterPro" id="IPR012348">
    <property type="entry name" value="RNR-like"/>
</dbReference>
<evidence type="ECO:0000313" key="1">
    <source>
        <dbReference type="EMBL" id="TQM33196.1"/>
    </source>
</evidence>